<evidence type="ECO:0000313" key="4">
    <source>
        <dbReference type="Proteomes" id="UP000672657"/>
    </source>
</evidence>
<reference evidence="3 4" key="1">
    <citation type="submission" date="2021-03" db="EMBL/GenBank/DDBJ databases">
        <authorList>
            <person name="Peeters C."/>
        </authorList>
    </citation>
    <scope>NUCLEOTIDE SEQUENCE [LARGE SCALE GENOMIC DNA]</scope>
    <source>
        <strain evidence="3 4">LMG 26411</strain>
    </source>
</reference>
<feature type="domain" description="NADP-dependent oxidoreductase" evidence="2">
    <location>
        <begin position="1"/>
        <end position="233"/>
    </location>
</feature>
<dbReference type="SUPFAM" id="SSF51430">
    <property type="entry name" value="NAD(P)-linked oxidoreductase"/>
    <property type="match status" value="1"/>
</dbReference>
<dbReference type="PANTHER" id="PTHR43625:SF40">
    <property type="entry name" value="ALDO-KETO REDUCTASE YAKC [NADP(+)]"/>
    <property type="match status" value="1"/>
</dbReference>
<dbReference type="InterPro" id="IPR050791">
    <property type="entry name" value="Aldo-Keto_reductase"/>
</dbReference>
<accession>A0ABM8TEB7</accession>
<organism evidence="3 4">
    <name type="scientific">Cupriavidus numazuensis</name>
    <dbReference type="NCBI Taxonomy" id="221992"/>
    <lineage>
        <taxon>Bacteria</taxon>
        <taxon>Pseudomonadati</taxon>
        <taxon>Pseudomonadota</taxon>
        <taxon>Betaproteobacteria</taxon>
        <taxon>Burkholderiales</taxon>
        <taxon>Burkholderiaceae</taxon>
        <taxon>Cupriavidus</taxon>
    </lineage>
</organism>
<dbReference type="Proteomes" id="UP000672657">
    <property type="component" value="Unassembled WGS sequence"/>
</dbReference>
<proteinExistence type="predicted"/>
<dbReference type="GO" id="GO:0016491">
    <property type="term" value="F:oxidoreductase activity"/>
    <property type="evidence" value="ECO:0007669"/>
    <property type="project" value="UniProtKB-KW"/>
</dbReference>
<evidence type="ECO:0000259" key="2">
    <source>
        <dbReference type="Pfam" id="PF00248"/>
    </source>
</evidence>
<dbReference type="EMBL" id="CAJPVI010000007">
    <property type="protein sequence ID" value="CAG2138530.1"/>
    <property type="molecule type" value="Genomic_DNA"/>
</dbReference>
<dbReference type="PANTHER" id="PTHR43625">
    <property type="entry name" value="AFLATOXIN B1 ALDEHYDE REDUCTASE"/>
    <property type="match status" value="1"/>
</dbReference>
<dbReference type="Gene3D" id="3.20.20.100">
    <property type="entry name" value="NADP-dependent oxidoreductase domain"/>
    <property type="match status" value="1"/>
</dbReference>
<keyword evidence="1 3" id="KW-0560">Oxidoreductase</keyword>
<dbReference type="Pfam" id="PF00248">
    <property type="entry name" value="Aldo_ket_red"/>
    <property type="match status" value="1"/>
</dbReference>
<comment type="caution">
    <text evidence="3">The sequence shown here is derived from an EMBL/GenBank/DDBJ whole genome shotgun (WGS) entry which is preliminary data.</text>
</comment>
<dbReference type="InterPro" id="IPR023210">
    <property type="entry name" value="NADP_OxRdtase_dom"/>
</dbReference>
<keyword evidence="4" id="KW-1185">Reference proteome</keyword>
<evidence type="ECO:0000313" key="3">
    <source>
        <dbReference type="EMBL" id="CAG2138530.1"/>
    </source>
</evidence>
<gene>
    <name evidence="3" type="primary">iolS</name>
    <name evidence="3" type="ORF">LMG26411_01573</name>
</gene>
<dbReference type="EC" id="1.1.1.-" evidence="3"/>
<sequence length="254" mass="27817">MLATKFGIVRDLSRPATRGVNGRPEYVRASCEASLKRLGVDHIDLYYQHRVDPEVPIEETVGAMAELVKAGKIRWIGLSEASAQTLERAHKVHPVTALQSEYSLWTRDVDTNGILATCERLGIGFVPYSPLGRGFLTGAIRSPEDFDADDFRRTNPRFMGENFARNLALVDKVRALADAKGCTPAQLALAWVLARGPQIVPIPGTRRIANLDDNLGALDVRLDVKELADIDAVFPSGAAAGTRYAEHVMPMLAR</sequence>
<name>A0ABM8TEB7_9BURK</name>
<protein>
    <submittedName>
        <fullName evidence="3">Aldo-keto reductase IolS</fullName>
        <ecNumber evidence="3">1.1.1.-</ecNumber>
    </submittedName>
</protein>
<evidence type="ECO:0000256" key="1">
    <source>
        <dbReference type="ARBA" id="ARBA00023002"/>
    </source>
</evidence>
<dbReference type="InterPro" id="IPR036812">
    <property type="entry name" value="NAD(P)_OxRdtase_dom_sf"/>
</dbReference>